<dbReference type="AlphaFoldDB" id="I1BQF7"/>
<keyword evidence="2" id="KW-1185">Reference proteome</keyword>
<dbReference type="RefSeq" id="XP_067513833.1">
    <property type="nucleotide sequence ID" value="XM_067657732.1"/>
</dbReference>
<dbReference type="VEuPathDB" id="FungiDB:RO3G_03141"/>
<name>I1BQF7_RHIO9</name>
<gene>
    <name evidence="1" type="ORF">RO3G_03141</name>
</gene>
<evidence type="ECO:0000313" key="2">
    <source>
        <dbReference type="Proteomes" id="UP000009138"/>
    </source>
</evidence>
<dbReference type="EMBL" id="CH476733">
    <property type="protein sequence ID" value="EIE78437.1"/>
    <property type="molecule type" value="Genomic_DNA"/>
</dbReference>
<dbReference type="GeneID" id="93610113"/>
<dbReference type="InParanoid" id="I1BQF7"/>
<dbReference type="Proteomes" id="UP000009138">
    <property type="component" value="Unassembled WGS sequence"/>
</dbReference>
<reference evidence="1 2" key="1">
    <citation type="journal article" date="2009" name="PLoS Genet.">
        <title>Genomic analysis of the basal lineage fungus Rhizopus oryzae reveals a whole-genome duplication.</title>
        <authorList>
            <person name="Ma L.-J."/>
            <person name="Ibrahim A.S."/>
            <person name="Skory C."/>
            <person name="Grabherr M.G."/>
            <person name="Burger G."/>
            <person name="Butler M."/>
            <person name="Elias M."/>
            <person name="Idnurm A."/>
            <person name="Lang B.F."/>
            <person name="Sone T."/>
            <person name="Abe A."/>
            <person name="Calvo S.E."/>
            <person name="Corrochano L.M."/>
            <person name="Engels R."/>
            <person name="Fu J."/>
            <person name="Hansberg W."/>
            <person name="Kim J.-M."/>
            <person name="Kodira C.D."/>
            <person name="Koehrsen M.J."/>
            <person name="Liu B."/>
            <person name="Miranda-Saavedra D."/>
            <person name="O'Leary S."/>
            <person name="Ortiz-Castellanos L."/>
            <person name="Poulter R."/>
            <person name="Rodriguez-Romero J."/>
            <person name="Ruiz-Herrera J."/>
            <person name="Shen Y.-Q."/>
            <person name="Zeng Q."/>
            <person name="Galagan J."/>
            <person name="Birren B.W."/>
            <person name="Cuomo C.A."/>
            <person name="Wickes B.L."/>
        </authorList>
    </citation>
    <scope>NUCLEOTIDE SEQUENCE [LARGE SCALE GENOMIC DNA]</scope>
    <source>
        <strain evidence="2">RA 99-880 / ATCC MYA-4621 / FGSC 9543 / NRRL 43880</strain>
    </source>
</reference>
<sequence length="165" mass="18801">MVKQTSFVINPINYRNNFYPATGIIFNNHSDEMDIEDKTVKDDCVDILIDLLLFLTTEIKTMSIMVLVRFVSLLRFILPFLSSLFDSNLWSMLWLSKEGGFECLHDGLSFGTTKFSKVQPLTKSDAEKVERLSLSAYLENQQSTDSVTKSFKKPQAISFFNSGCL</sequence>
<proteinExistence type="predicted"/>
<accession>I1BQF7</accession>
<evidence type="ECO:0000313" key="1">
    <source>
        <dbReference type="EMBL" id="EIE78437.1"/>
    </source>
</evidence>
<protein>
    <submittedName>
        <fullName evidence="1">Uncharacterized protein</fullName>
    </submittedName>
</protein>
<organism evidence="1 2">
    <name type="scientific">Rhizopus delemar (strain RA 99-880 / ATCC MYA-4621 / FGSC 9543 / NRRL 43880)</name>
    <name type="common">Mucormycosis agent</name>
    <name type="synonym">Rhizopus arrhizus var. delemar</name>
    <dbReference type="NCBI Taxonomy" id="246409"/>
    <lineage>
        <taxon>Eukaryota</taxon>
        <taxon>Fungi</taxon>
        <taxon>Fungi incertae sedis</taxon>
        <taxon>Mucoromycota</taxon>
        <taxon>Mucoromycotina</taxon>
        <taxon>Mucoromycetes</taxon>
        <taxon>Mucorales</taxon>
        <taxon>Mucorineae</taxon>
        <taxon>Rhizopodaceae</taxon>
        <taxon>Rhizopus</taxon>
    </lineage>
</organism>